<dbReference type="GO" id="GO:0009166">
    <property type="term" value="P:nucleotide catabolic process"/>
    <property type="evidence" value="ECO:0007669"/>
    <property type="project" value="InterPro"/>
</dbReference>
<accession>A0A4R6MVR5</accession>
<feature type="signal peptide" evidence="5">
    <location>
        <begin position="1"/>
        <end position="30"/>
    </location>
</feature>
<dbReference type="GO" id="GO:0030288">
    <property type="term" value="C:outer membrane-bounded periplasmic space"/>
    <property type="evidence" value="ECO:0007669"/>
    <property type="project" value="TreeGrafter"/>
</dbReference>
<dbReference type="PANTHER" id="PTHR11575:SF6">
    <property type="entry name" value="2',3'-CYCLIC-NUCLEOTIDE 2'-PHOSPHODIESTERASE_3'-NUCLEOTIDASE"/>
    <property type="match status" value="1"/>
</dbReference>
<name>A0A4R6MVR5_9BURK</name>
<evidence type="ECO:0000259" key="7">
    <source>
        <dbReference type="Pfam" id="PF02872"/>
    </source>
</evidence>
<protein>
    <submittedName>
        <fullName evidence="8">2',3'-cyclic-nucleotide 2'-phosphodiesterase/3'-nucleotidase</fullName>
    </submittedName>
</protein>
<keyword evidence="3 5" id="KW-0732">Signal</keyword>
<dbReference type="InterPro" id="IPR004843">
    <property type="entry name" value="Calcineurin-like_PHP"/>
</dbReference>
<dbReference type="InterPro" id="IPR029052">
    <property type="entry name" value="Metallo-depent_PP-like"/>
</dbReference>
<dbReference type="GO" id="GO:0000166">
    <property type="term" value="F:nucleotide binding"/>
    <property type="evidence" value="ECO:0007669"/>
    <property type="project" value="UniProtKB-KW"/>
</dbReference>
<dbReference type="CDD" id="cd07410">
    <property type="entry name" value="MPP_CpdB_N"/>
    <property type="match status" value="1"/>
</dbReference>
<dbReference type="Pfam" id="PF00149">
    <property type="entry name" value="Metallophos"/>
    <property type="match status" value="1"/>
</dbReference>
<evidence type="ECO:0000256" key="1">
    <source>
        <dbReference type="ARBA" id="ARBA00006654"/>
    </source>
</evidence>
<keyword evidence="5" id="KW-0378">Hydrolase</keyword>
<dbReference type="NCBIfam" id="NF006938">
    <property type="entry name" value="PRK09420.1"/>
    <property type="match status" value="1"/>
</dbReference>
<evidence type="ECO:0000259" key="6">
    <source>
        <dbReference type="Pfam" id="PF00149"/>
    </source>
</evidence>
<keyword evidence="4 5" id="KW-0547">Nucleotide-binding</keyword>
<comment type="caution">
    <text evidence="8">The sequence shown here is derived from an EMBL/GenBank/DDBJ whole genome shotgun (WGS) entry which is preliminary data.</text>
</comment>
<evidence type="ECO:0000256" key="4">
    <source>
        <dbReference type="ARBA" id="ARBA00022741"/>
    </source>
</evidence>
<dbReference type="Gene3D" id="3.90.780.10">
    <property type="entry name" value="5'-Nucleotidase, C-terminal domain"/>
    <property type="match status" value="1"/>
</dbReference>
<keyword evidence="2" id="KW-0479">Metal-binding</keyword>
<dbReference type="InterPro" id="IPR036907">
    <property type="entry name" value="5'-Nucleotdase_C_sf"/>
</dbReference>
<evidence type="ECO:0000313" key="8">
    <source>
        <dbReference type="EMBL" id="TDP06562.1"/>
    </source>
</evidence>
<dbReference type="AlphaFoldDB" id="A0A4R6MVR5"/>
<reference evidence="8 9" key="1">
    <citation type="submission" date="2019-03" db="EMBL/GenBank/DDBJ databases">
        <title>Genomic Encyclopedia of Type Strains, Phase IV (KMG-IV): sequencing the most valuable type-strain genomes for metagenomic binning, comparative biology and taxonomic classification.</title>
        <authorList>
            <person name="Goeker M."/>
        </authorList>
    </citation>
    <scope>NUCLEOTIDE SEQUENCE [LARGE SCALE GENOMIC DNA]</scope>
    <source>
        <strain evidence="8 9">DSM 25082</strain>
    </source>
</reference>
<evidence type="ECO:0000313" key="9">
    <source>
        <dbReference type="Proteomes" id="UP000295357"/>
    </source>
</evidence>
<keyword evidence="9" id="KW-1185">Reference proteome</keyword>
<evidence type="ECO:0000256" key="2">
    <source>
        <dbReference type="ARBA" id="ARBA00022723"/>
    </source>
</evidence>
<evidence type="ECO:0000256" key="3">
    <source>
        <dbReference type="ARBA" id="ARBA00022729"/>
    </source>
</evidence>
<dbReference type="GO" id="GO:0016787">
    <property type="term" value="F:hydrolase activity"/>
    <property type="evidence" value="ECO:0007669"/>
    <property type="project" value="UniProtKB-KW"/>
</dbReference>
<comment type="similarity">
    <text evidence="1 5">Belongs to the 5'-nucleotidase family.</text>
</comment>
<dbReference type="EMBL" id="SNXE01000008">
    <property type="protein sequence ID" value="TDP06562.1"/>
    <property type="molecule type" value="Genomic_DNA"/>
</dbReference>
<dbReference type="OrthoDB" id="9803927at2"/>
<dbReference type="InterPro" id="IPR041827">
    <property type="entry name" value="CpdB_N"/>
</dbReference>
<organism evidence="8 9">
    <name type="scientific">Roseateles asaccharophilus</name>
    <dbReference type="NCBI Taxonomy" id="582607"/>
    <lineage>
        <taxon>Bacteria</taxon>
        <taxon>Pseudomonadati</taxon>
        <taxon>Pseudomonadota</taxon>
        <taxon>Betaproteobacteria</taxon>
        <taxon>Burkholderiales</taxon>
        <taxon>Sphaerotilaceae</taxon>
        <taxon>Roseateles</taxon>
    </lineage>
</organism>
<evidence type="ECO:0000256" key="5">
    <source>
        <dbReference type="RuleBase" id="RU362119"/>
    </source>
</evidence>
<dbReference type="Gene3D" id="3.60.21.10">
    <property type="match status" value="1"/>
</dbReference>
<dbReference type="PRINTS" id="PR01607">
    <property type="entry name" value="APYRASEFAMLY"/>
</dbReference>
<feature type="chain" id="PRO_5021031923" evidence="5">
    <location>
        <begin position="31"/>
        <end position="644"/>
    </location>
</feature>
<dbReference type="Pfam" id="PF02872">
    <property type="entry name" value="5_nucleotid_C"/>
    <property type="match status" value="1"/>
</dbReference>
<dbReference type="InterPro" id="IPR008334">
    <property type="entry name" value="5'-Nucleotdase_C"/>
</dbReference>
<proteinExistence type="inferred from homology"/>
<feature type="domain" description="5'-Nucleotidase C-terminal" evidence="7">
    <location>
        <begin position="382"/>
        <end position="565"/>
    </location>
</feature>
<sequence length="644" mass="69784">MSTVARFSSSLPLRLLAAALLGAGLLSAKAAELQLRILQTTDVHMNLLNYDYYQDRPTEEYGLAKAATLIKAARAEAPNSLLFDNGDLLQGNPLGDYIARVRPLPRGEVHPAYKVLNQLGVDAANIGNHEFNYGLPFLRQAISGAQFPYVSANVVEAASGKPAFTPYVILERRLRDESGAERALKIGVIGFVPPQIMLWDRQNLEGKVRALDILESAQRLVPEMRARGADLVVAIAHSGIEKHEQPKMAENVAAQLARVPGVDVLLLGHAHAEFPGPAFASFPGVDLARGTLYGVPAVMPGRWGDHLGVIDLRLSDAGGRWQVQSSRAEIRPIFNRKTRQPLVEADAAVASLIAAEHQGTLDYVRSQVAESTAPIHSYFAQVVDDPSVQLVAQAQLAYARRAVQGTAYEKLPLLSAAAPFKSGGRQGTGNYTDIPAGPVAIKHVADLYVYPNTVKVVKISGAELREWLEMSAGQFRRIDPQGPAAQELLEPAFRSYNFDMIEGLSYEIDVSQPARYTAEGQRTEAQGQRIVNLRYQGRAVDPKAEFLVVTNNYRASGGGNFPALSGERVVVDSPDENRETVAQYLASAKTFNPSADGNWRILPVAGVKLRFVSGAGGIPHLARTPAVKLVERRADGSALYELAD</sequence>
<dbReference type="Proteomes" id="UP000295357">
    <property type="component" value="Unassembled WGS sequence"/>
</dbReference>
<feature type="domain" description="Calcineurin-like phosphoesterase" evidence="6">
    <location>
        <begin position="35"/>
        <end position="272"/>
    </location>
</feature>
<dbReference type="GO" id="GO:0046872">
    <property type="term" value="F:metal ion binding"/>
    <property type="evidence" value="ECO:0007669"/>
    <property type="project" value="UniProtKB-KW"/>
</dbReference>
<dbReference type="InterPro" id="IPR006179">
    <property type="entry name" value="5_nucleotidase/apyrase"/>
</dbReference>
<dbReference type="RefSeq" id="WP_133604649.1">
    <property type="nucleotide sequence ID" value="NZ_JAUFPJ010000009.1"/>
</dbReference>
<dbReference type="SUPFAM" id="SSF55816">
    <property type="entry name" value="5'-nucleotidase (syn. UDP-sugar hydrolase), C-terminal domain"/>
    <property type="match status" value="1"/>
</dbReference>
<gene>
    <name evidence="8" type="ORF">DFR39_10830</name>
</gene>
<dbReference type="PANTHER" id="PTHR11575">
    <property type="entry name" value="5'-NUCLEOTIDASE-RELATED"/>
    <property type="match status" value="1"/>
</dbReference>
<dbReference type="SUPFAM" id="SSF56300">
    <property type="entry name" value="Metallo-dependent phosphatases"/>
    <property type="match status" value="1"/>
</dbReference>